<evidence type="ECO:0000313" key="7">
    <source>
        <dbReference type="RefSeq" id="XP_026294049.1"/>
    </source>
</evidence>
<feature type="compositionally biased region" description="Low complexity" evidence="3">
    <location>
        <begin position="274"/>
        <end position="286"/>
    </location>
</feature>
<feature type="compositionally biased region" description="Basic residues" evidence="3">
    <location>
        <begin position="18"/>
        <end position="27"/>
    </location>
</feature>
<dbReference type="InterPro" id="IPR036028">
    <property type="entry name" value="SH3-like_dom_sf"/>
</dbReference>
<dbReference type="SUPFAM" id="SSF48065">
    <property type="entry name" value="DBL homology domain (DH-domain)"/>
    <property type="match status" value="1"/>
</dbReference>
<dbReference type="CDD" id="cd01221">
    <property type="entry name" value="PH_ephexin"/>
    <property type="match status" value="1"/>
</dbReference>
<dbReference type="InterPro" id="IPR011993">
    <property type="entry name" value="PH-like_dom_sf"/>
</dbReference>
<dbReference type="PANTHER" id="PTHR12845:SF5">
    <property type="entry name" value="EPHEXIN, ISOFORM D"/>
    <property type="match status" value="1"/>
</dbReference>
<feature type="compositionally biased region" description="Acidic residues" evidence="3">
    <location>
        <begin position="119"/>
        <end position="133"/>
    </location>
</feature>
<dbReference type="KEGG" id="foc:113218077"/>
<feature type="compositionally biased region" description="Polar residues" evidence="3">
    <location>
        <begin position="1"/>
        <end position="16"/>
    </location>
</feature>
<gene>
    <name evidence="7" type="primary">LOC113218077</name>
</gene>
<protein>
    <submittedName>
        <fullName evidence="7">Ephexin-1 isoform X1</fullName>
    </submittedName>
</protein>
<keyword evidence="1 2" id="KW-0728">SH3 domain</keyword>
<keyword evidence="6" id="KW-1185">Reference proteome</keyword>
<evidence type="ECO:0000256" key="2">
    <source>
        <dbReference type="PROSITE-ProRule" id="PRU00192"/>
    </source>
</evidence>
<feature type="region of interest" description="Disordered" evidence="3">
    <location>
        <begin position="274"/>
        <end position="365"/>
    </location>
</feature>
<dbReference type="SUPFAM" id="SSF50729">
    <property type="entry name" value="PH domain-like"/>
    <property type="match status" value="1"/>
</dbReference>
<dbReference type="SUPFAM" id="SSF50044">
    <property type="entry name" value="SH3-domain"/>
    <property type="match status" value="1"/>
</dbReference>
<feature type="region of interest" description="Disordered" evidence="3">
    <location>
        <begin position="99"/>
        <end position="161"/>
    </location>
</feature>
<feature type="domain" description="DH" evidence="5">
    <location>
        <begin position="519"/>
        <end position="705"/>
    </location>
</feature>
<feature type="compositionally biased region" description="Pro residues" evidence="3">
    <location>
        <begin position="336"/>
        <end position="346"/>
    </location>
</feature>
<feature type="region of interest" description="Disordered" evidence="3">
    <location>
        <begin position="194"/>
        <end position="239"/>
    </location>
</feature>
<feature type="compositionally biased region" description="Polar residues" evidence="3">
    <location>
        <begin position="421"/>
        <end position="432"/>
    </location>
</feature>
<accession>A0A6J1TKN0</accession>
<dbReference type="SMART" id="SM00326">
    <property type="entry name" value="SH3"/>
    <property type="match status" value="1"/>
</dbReference>
<dbReference type="PROSITE" id="PS50010">
    <property type="entry name" value="DH_2"/>
    <property type="match status" value="1"/>
</dbReference>
<dbReference type="InterPro" id="IPR047270">
    <property type="entry name" value="PH_ephexin"/>
</dbReference>
<sequence>MSSGGYVNQGSLNGSHRSLGRTYRRPRPPCADQVFVSSSSTTYFTWNSPYDSGSDSYTRSNGHVHNTSIQYVPVSLRTVLFSDEKQEFQEVSLFLEKEGDVSTDSDNENPYESLYENPDAIDDIDSFDSDSDEEGHHTSHPHHEPGISNLQNGKLPDVPPRENIYGVHVMRFKEAAGKKMQKIAKNWSLRKNDISNKLSRMRRKSSVDPRGAAALSVPESSPPRTPPMGKSQSSNQLAGNKYWSFKSKFKRSQSTSTSLGSTFYLTEELVVGNESSSSVSQVDSNSTYTDSASPASQRSGPPSNILPLPLPPRPPSATSQQNYINERRNSGAVRPNSPPPPPPPVPKRNGPQKDRDKTKSSSSSWYAECGLFDSSNLDSIKRAQKEDPLNTSLYAEAGLWDNVPPPSSSPYDSSQSEHDASQTTDYSDSSAGHTGPLFSDEPLYQFYNASVFEQARREEAAEGDSDGYEEIVDGIVKTTRPSAMELIRPREGKHRTLWCEIPEVKESGVLDSLSAHEKKLQESKFELITSEASYVKSLIVLEKHFMNSVEFRDESILSKGDRRILFSNVNPVRTRSEKFLADMEHCWQDSIMLQGICDIVKRHASEYFNVYTKYCTNQIYLDRTLKKLREGDSRFSEALLHLESSPECQSLSLHSFLMLPMQRITRLRLLLDAVLKRLTPEHDEYNSCQQACASLNKVVNECNEGARKMERYEEMMLLSRQLEFSQTVKPVPIISAARWLVKSGALTQMIWRNDDAKLTFGRKVNKITVHLFLFTDILVITKRKSEDVYSVVDYCPRNLVQMSSMEDLPQPQQLQLQPPLKGGAGGRNLVLLTMLQNQETKTVEMVLSCGSESDRERWLAAVSPPKSDNPNEQLYEIWDCPQVRSEHPYAAQQPDELSLDVGDVVNVLRKTKDGWYEGERIRDREKGWFPANYTVEIASAHIRAKNLKQRHRFLILSGSYLQESRSKNK</sequence>
<dbReference type="Gene3D" id="2.30.30.40">
    <property type="entry name" value="SH3 Domains"/>
    <property type="match status" value="1"/>
</dbReference>
<dbReference type="OrthoDB" id="27593at2759"/>
<dbReference type="SMART" id="SM00325">
    <property type="entry name" value="RhoGEF"/>
    <property type="match status" value="1"/>
</dbReference>
<reference evidence="7" key="1">
    <citation type="submission" date="2025-08" db="UniProtKB">
        <authorList>
            <consortium name="RefSeq"/>
        </authorList>
    </citation>
    <scope>IDENTIFICATION</scope>
    <source>
        <tissue evidence="7">Whole organism</tissue>
    </source>
</reference>
<dbReference type="CDD" id="cd00160">
    <property type="entry name" value="RhoGEF"/>
    <property type="match status" value="1"/>
</dbReference>
<evidence type="ECO:0000259" key="5">
    <source>
        <dbReference type="PROSITE" id="PS50010"/>
    </source>
</evidence>
<dbReference type="InterPro" id="IPR001452">
    <property type="entry name" value="SH3_domain"/>
</dbReference>
<dbReference type="Pfam" id="PF00621">
    <property type="entry name" value="RhoGEF"/>
    <property type="match status" value="1"/>
</dbReference>
<evidence type="ECO:0000313" key="6">
    <source>
        <dbReference type="Proteomes" id="UP000504606"/>
    </source>
</evidence>
<dbReference type="CDD" id="cd11793">
    <property type="entry name" value="SH3_ephexin1_like"/>
    <property type="match status" value="1"/>
</dbReference>
<dbReference type="InterPro" id="IPR000219">
    <property type="entry name" value="DH_dom"/>
</dbReference>
<feature type="domain" description="SH3" evidence="4">
    <location>
        <begin position="878"/>
        <end position="939"/>
    </location>
</feature>
<proteinExistence type="predicted"/>
<dbReference type="RefSeq" id="XP_026294049.1">
    <property type="nucleotide sequence ID" value="XM_026438264.2"/>
</dbReference>
<feature type="region of interest" description="Disordered" evidence="3">
    <location>
        <begin position="398"/>
        <end position="438"/>
    </location>
</feature>
<feature type="region of interest" description="Disordered" evidence="3">
    <location>
        <begin position="1"/>
        <end position="29"/>
    </location>
</feature>
<dbReference type="InterPro" id="IPR035899">
    <property type="entry name" value="DBL_dom_sf"/>
</dbReference>
<dbReference type="FunFam" id="1.20.900.10:FF:000007">
    <property type="entry name" value="rho guanine nucleotide exchange factor 19"/>
    <property type="match status" value="1"/>
</dbReference>
<dbReference type="GeneID" id="113218077"/>
<dbReference type="InterPro" id="IPR047271">
    <property type="entry name" value="Ephexin-like"/>
</dbReference>
<dbReference type="Pfam" id="PF00018">
    <property type="entry name" value="SH3_1"/>
    <property type="match status" value="1"/>
</dbReference>
<evidence type="ECO:0000256" key="3">
    <source>
        <dbReference type="SAM" id="MobiDB-lite"/>
    </source>
</evidence>
<organism evidence="6 7">
    <name type="scientific">Frankliniella occidentalis</name>
    <name type="common">Western flower thrips</name>
    <name type="synonym">Euthrips occidentalis</name>
    <dbReference type="NCBI Taxonomy" id="133901"/>
    <lineage>
        <taxon>Eukaryota</taxon>
        <taxon>Metazoa</taxon>
        <taxon>Ecdysozoa</taxon>
        <taxon>Arthropoda</taxon>
        <taxon>Hexapoda</taxon>
        <taxon>Insecta</taxon>
        <taxon>Pterygota</taxon>
        <taxon>Neoptera</taxon>
        <taxon>Paraneoptera</taxon>
        <taxon>Thysanoptera</taxon>
        <taxon>Terebrantia</taxon>
        <taxon>Thripoidea</taxon>
        <taxon>Thripidae</taxon>
        <taxon>Frankliniella</taxon>
    </lineage>
</organism>
<evidence type="ECO:0000256" key="1">
    <source>
        <dbReference type="ARBA" id="ARBA00022443"/>
    </source>
</evidence>
<dbReference type="GO" id="GO:0005085">
    <property type="term" value="F:guanyl-nucleotide exchange factor activity"/>
    <property type="evidence" value="ECO:0007669"/>
    <property type="project" value="InterPro"/>
</dbReference>
<dbReference type="PANTHER" id="PTHR12845">
    <property type="entry name" value="GUANINE NUCLEOTIDE EXCHANGE FACTOR"/>
    <property type="match status" value="1"/>
</dbReference>
<evidence type="ECO:0000259" key="4">
    <source>
        <dbReference type="PROSITE" id="PS50002"/>
    </source>
</evidence>
<dbReference type="Gene3D" id="1.20.900.10">
    <property type="entry name" value="Dbl homology (DH) domain"/>
    <property type="match status" value="1"/>
</dbReference>
<dbReference type="PROSITE" id="PS50002">
    <property type="entry name" value="SH3"/>
    <property type="match status" value="1"/>
</dbReference>
<feature type="compositionally biased region" description="Basic and acidic residues" evidence="3">
    <location>
        <begin position="134"/>
        <end position="145"/>
    </location>
</feature>
<feature type="compositionally biased region" description="Polar residues" evidence="3">
    <location>
        <begin position="287"/>
        <end position="298"/>
    </location>
</feature>
<name>A0A6J1TKN0_FRAOC</name>
<dbReference type="Proteomes" id="UP000504606">
    <property type="component" value="Unplaced"/>
</dbReference>
<dbReference type="Gene3D" id="2.30.29.30">
    <property type="entry name" value="Pleckstrin-homology domain (PH domain)/Phosphotyrosine-binding domain (PTB)"/>
    <property type="match status" value="1"/>
</dbReference>
<dbReference type="AlphaFoldDB" id="A0A6J1TKN0"/>